<dbReference type="SUPFAM" id="SSF55469">
    <property type="entry name" value="FMN-dependent nitroreductase-like"/>
    <property type="match status" value="1"/>
</dbReference>
<feature type="compositionally biased region" description="Basic and acidic residues" evidence="1">
    <location>
        <begin position="1"/>
        <end position="25"/>
    </location>
</feature>
<dbReference type="InterPro" id="IPR012825">
    <property type="entry name" value="BluB"/>
</dbReference>
<dbReference type="RefSeq" id="WP_200340294.1">
    <property type="nucleotide sequence ID" value="NZ_NRRL01000017.1"/>
</dbReference>
<evidence type="ECO:0000256" key="1">
    <source>
        <dbReference type="SAM" id="MobiDB-lite"/>
    </source>
</evidence>
<evidence type="ECO:0000313" key="3">
    <source>
        <dbReference type="EMBL" id="MBK1668124.1"/>
    </source>
</evidence>
<proteinExistence type="predicted"/>
<gene>
    <name evidence="3" type="primary">bluB</name>
    <name evidence="3" type="ORF">CKO28_08755</name>
</gene>
<dbReference type="InterPro" id="IPR050627">
    <property type="entry name" value="Nitroreductase/BluB"/>
</dbReference>
<dbReference type="NCBIfam" id="TIGR02476">
    <property type="entry name" value="BluB"/>
    <property type="match status" value="1"/>
</dbReference>
<dbReference type="InterPro" id="IPR029479">
    <property type="entry name" value="Nitroreductase"/>
</dbReference>
<organism evidence="3 4">
    <name type="scientific">Rhodovibrio sodomensis</name>
    <dbReference type="NCBI Taxonomy" id="1088"/>
    <lineage>
        <taxon>Bacteria</taxon>
        <taxon>Pseudomonadati</taxon>
        <taxon>Pseudomonadota</taxon>
        <taxon>Alphaproteobacteria</taxon>
        <taxon>Rhodospirillales</taxon>
        <taxon>Rhodovibrionaceae</taxon>
        <taxon>Rhodovibrio</taxon>
    </lineage>
</organism>
<dbReference type="PANTHER" id="PTHR23026:SF123">
    <property type="entry name" value="NAD(P)H NITROREDUCTASE RV3131-RELATED"/>
    <property type="match status" value="1"/>
</dbReference>
<dbReference type="InterPro" id="IPR000415">
    <property type="entry name" value="Nitroreductase-like"/>
</dbReference>
<evidence type="ECO:0000313" key="4">
    <source>
        <dbReference type="Proteomes" id="UP001296873"/>
    </source>
</evidence>
<dbReference type="PANTHER" id="PTHR23026">
    <property type="entry name" value="NADPH NITROREDUCTASE"/>
    <property type="match status" value="1"/>
</dbReference>
<name>A0ABS1DCG3_9PROT</name>
<reference evidence="3 4" key="1">
    <citation type="journal article" date="2020" name="Microorganisms">
        <title>Osmotic Adaptation and Compatible Solute Biosynthesis of Phototrophic Bacteria as Revealed from Genome Analyses.</title>
        <authorList>
            <person name="Imhoff J.F."/>
            <person name="Rahn T."/>
            <person name="Kunzel S."/>
            <person name="Keller A."/>
            <person name="Neulinger S.C."/>
        </authorList>
    </citation>
    <scope>NUCLEOTIDE SEQUENCE [LARGE SCALE GENOMIC DNA]</scope>
    <source>
        <strain evidence="3 4">DSM 9895</strain>
    </source>
</reference>
<feature type="region of interest" description="Disordered" evidence="1">
    <location>
        <begin position="1"/>
        <end position="37"/>
    </location>
</feature>
<accession>A0ABS1DCG3</accession>
<dbReference type="EMBL" id="NRRL01000017">
    <property type="protein sequence ID" value="MBK1668124.1"/>
    <property type="molecule type" value="Genomic_DNA"/>
</dbReference>
<feature type="domain" description="Nitroreductase" evidence="2">
    <location>
        <begin position="51"/>
        <end position="216"/>
    </location>
</feature>
<sequence>MASDRQPDSPPDDRRSDRPADDGAADHGAAAPSGPPRFDAAFRRQLAQLFAWRRDVRRFRTDPLPEGTLDALIREATLAPSVGYSQPWRFVTVRDPDRRAAIVANFERRNAEALSAYTGARAEAYAGLKLSGLREAPEHLAVFAAETTERGHGLGRQTMPETLRYSVVTAVYTFWLAARAEGIGVGWVSILDPEEVRRALEVPESWTLVAYLCVGYPLEEHGDPELARHGWEVRADDAEVVVRR</sequence>
<dbReference type="Pfam" id="PF00881">
    <property type="entry name" value="Nitroreductase"/>
    <property type="match status" value="1"/>
</dbReference>
<dbReference type="Proteomes" id="UP001296873">
    <property type="component" value="Unassembled WGS sequence"/>
</dbReference>
<evidence type="ECO:0000259" key="2">
    <source>
        <dbReference type="Pfam" id="PF00881"/>
    </source>
</evidence>
<dbReference type="Gene3D" id="3.40.109.10">
    <property type="entry name" value="NADH Oxidase"/>
    <property type="match status" value="1"/>
</dbReference>
<comment type="caution">
    <text evidence="3">The sequence shown here is derived from an EMBL/GenBank/DDBJ whole genome shotgun (WGS) entry which is preliminary data.</text>
</comment>
<protein>
    <submittedName>
        <fullName evidence="3">5,6-dimethylbenzimidazole synthase</fullName>
    </submittedName>
</protein>
<keyword evidence="4" id="KW-1185">Reference proteome</keyword>